<keyword evidence="3" id="KW-1185">Reference proteome</keyword>
<dbReference type="AlphaFoldDB" id="A0AA35UW81"/>
<dbReference type="Proteomes" id="UP001177003">
    <property type="component" value="Chromosome 0"/>
</dbReference>
<sequence>MWINRDMMEGIEDGEINMKGYEAYGIATEDGAVLTLGRSKSSQPNNGPYDPPSPGKFCSPMDNNSHTNSVAHMMHTNTKHTKSQSKKRKLIHLIPNSNLNTSVFRNLDLEFQPSNHLTLVSDKSFDLNVALSVGSNNGDHVDICSSSNEISSISKIRNEVGFHIGEDNTGILEDVLEVDANGEGGIHVSK</sequence>
<evidence type="ECO:0000256" key="1">
    <source>
        <dbReference type="SAM" id="MobiDB-lite"/>
    </source>
</evidence>
<protein>
    <submittedName>
        <fullName evidence="2">Uncharacterized protein</fullName>
    </submittedName>
</protein>
<dbReference type="EMBL" id="OX465086">
    <property type="protein sequence ID" value="CAI9259880.1"/>
    <property type="molecule type" value="Genomic_DNA"/>
</dbReference>
<accession>A0AA35UW81</accession>
<reference evidence="2" key="1">
    <citation type="submission" date="2023-04" db="EMBL/GenBank/DDBJ databases">
        <authorList>
            <person name="Vijverberg K."/>
            <person name="Xiong W."/>
            <person name="Schranz E."/>
        </authorList>
    </citation>
    <scope>NUCLEOTIDE SEQUENCE</scope>
</reference>
<evidence type="ECO:0000313" key="3">
    <source>
        <dbReference type="Proteomes" id="UP001177003"/>
    </source>
</evidence>
<proteinExistence type="predicted"/>
<gene>
    <name evidence="2" type="ORF">LSALG_LOCUS743</name>
</gene>
<feature type="region of interest" description="Disordered" evidence="1">
    <location>
        <begin position="37"/>
        <end position="69"/>
    </location>
</feature>
<name>A0AA35UW81_LACSI</name>
<evidence type="ECO:0000313" key="2">
    <source>
        <dbReference type="EMBL" id="CAI9259880.1"/>
    </source>
</evidence>
<organism evidence="2 3">
    <name type="scientific">Lactuca saligna</name>
    <name type="common">Willowleaf lettuce</name>
    <dbReference type="NCBI Taxonomy" id="75948"/>
    <lineage>
        <taxon>Eukaryota</taxon>
        <taxon>Viridiplantae</taxon>
        <taxon>Streptophyta</taxon>
        <taxon>Embryophyta</taxon>
        <taxon>Tracheophyta</taxon>
        <taxon>Spermatophyta</taxon>
        <taxon>Magnoliopsida</taxon>
        <taxon>eudicotyledons</taxon>
        <taxon>Gunneridae</taxon>
        <taxon>Pentapetalae</taxon>
        <taxon>asterids</taxon>
        <taxon>campanulids</taxon>
        <taxon>Asterales</taxon>
        <taxon>Asteraceae</taxon>
        <taxon>Cichorioideae</taxon>
        <taxon>Cichorieae</taxon>
        <taxon>Lactucinae</taxon>
        <taxon>Lactuca</taxon>
    </lineage>
</organism>